<evidence type="ECO:0000313" key="1">
    <source>
        <dbReference type="EMBL" id="JAN54105.1"/>
    </source>
</evidence>
<reference evidence="1" key="1">
    <citation type="submission" date="2015-10" db="EMBL/GenBank/DDBJ databases">
        <title>EvidentialGene: Evidence-directed Construction of Complete mRNA Transcriptomes without Genomes.</title>
        <authorList>
            <person name="Gilbert D.G."/>
        </authorList>
    </citation>
    <scope>NUCLEOTIDE SEQUENCE</scope>
</reference>
<dbReference type="AlphaFoldDB" id="A0A0P6G303"/>
<organism evidence="1">
    <name type="scientific">Daphnia magna</name>
    <dbReference type="NCBI Taxonomy" id="35525"/>
    <lineage>
        <taxon>Eukaryota</taxon>
        <taxon>Metazoa</taxon>
        <taxon>Ecdysozoa</taxon>
        <taxon>Arthropoda</taxon>
        <taxon>Crustacea</taxon>
        <taxon>Branchiopoda</taxon>
        <taxon>Diplostraca</taxon>
        <taxon>Cladocera</taxon>
        <taxon>Anomopoda</taxon>
        <taxon>Daphniidae</taxon>
        <taxon>Daphnia</taxon>
    </lineage>
</organism>
<name>A0A0P6G303_9CRUS</name>
<proteinExistence type="predicted"/>
<accession>A0A0P6G303</accession>
<protein>
    <submittedName>
        <fullName evidence="1">Uncharacterized protein</fullName>
    </submittedName>
</protein>
<sequence length="57" mass="6623">MKWSTFFLNSFPDLFLSFSFRCSCYTVDLGLYRAARVIDHVGHSLYIGVKNSRNKVN</sequence>
<dbReference type="EMBL" id="GDIQ01040632">
    <property type="protein sequence ID" value="JAN54105.1"/>
    <property type="molecule type" value="Transcribed_RNA"/>
</dbReference>